<name>Q02CW0_SOLUE</name>
<protein>
    <recommendedName>
        <fullName evidence="4">Thioredoxin domain-containing protein</fullName>
    </recommendedName>
</protein>
<feature type="region of interest" description="Disordered" evidence="1">
    <location>
        <begin position="21"/>
        <end position="42"/>
    </location>
</feature>
<evidence type="ECO:0000256" key="2">
    <source>
        <dbReference type="SAM" id="SignalP"/>
    </source>
</evidence>
<dbReference type="HOGENOM" id="CLU_475583_0_0_0"/>
<dbReference type="eggNOG" id="COG0526">
    <property type="taxonomic scope" value="Bacteria"/>
</dbReference>
<organism evidence="3">
    <name type="scientific">Solibacter usitatus (strain Ellin6076)</name>
    <dbReference type="NCBI Taxonomy" id="234267"/>
    <lineage>
        <taxon>Bacteria</taxon>
        <taxon>Pseudomonadati</taxon>
        <taxon>Acidobacteriota</taxon>
        <taxon>Terriglobia</taxon>
        <taxon>Bryobacterales</taxon>
        <taxon>Solibacteraceae</taxon>
        <taxon>Candidatus Solibacter</taxon>
    </lineage>
</organism>
<dbReference type="STRING" id="234267.Acid_0090"/>
<dbReference type="SUPFAM" id="SSF48452">
    <property type="entry name" value="TPR-like"/>
    <property type="match status" value="1"/>
</dbReference>
<dbReference type="SUPFAM" id="SSF52833">
    <property type="entry name" value="Thioredoxin-like"/>
    <property type="match status" value="1"/>
</dbReference>
<dbReference type="OrthoDB" id="107197at2"/>
<evidence type="ECO:0008006" key="4">
    <source>
        <dbReference type="Google" id="ProtNLM"/>
    </source>
</evidence>
<dbReference type="Gene3D" id="3.40.30.10">
    <property type="entry name" value="Glutaredoxin"/>
    <property type="match status" value="1"/>
</dbReference>
<dbReference type="InterPro" id="IPR013783">
    <property type="entry name" value="Ig-like_fold"/>
</dbReference>
<gene>
    <name evidence="3" type="ordered locus">Acid_0090</name>
</gene>
<dbReference type="InterPro" id="IPR011990">
    <property type="entry name" value="TPR-like_helical_dom_sf"/>
</dbReference>
<sequence precursor="true">MTARILTAVCFSLALTGAIAQTPSPAPPDADKPTARETPPDQKAYADVMKITDPGKKIEALEKFRKDFPDSMFASGVDSTILSTLIQKMPDQKPRIKKTAQAMYAAAVAKDKAASKNNIVVTTAARGIAANRIADQLLSGDMLLKGAESYAKKGVDSMQQSIWIAEQREAFANRKQPIPAQEELVKRFQQARAVRIATLGLVERKLGRTAQAQKLLLEAYAVNPASAPVAGALGEMAAKAGEDSKAMDYLISARLTGNATAAANEGFETLYKKTHNGNTDGLEAMLDSEYHKRFPNPVHVEAYKPTAARTDRVVLAEVFTGSGCPPCAGADIAFDAAMERYARKDLAVVMYHVHIPRPDPMTNPDTLARAKSYSVTGVPSFAIDGKKTVGGGSRDMAPGVFDRFRKDLEKDLDTAAEAKIKVDAGLTGGSVKVSAAVDGVESDSKELKVQILLVEKEIRHLGENGVRFHPMVVRAIGGEKAGGYTLEPRGKGTFEATFDLDAVSKALKAHLDDFESKREGFKFSAKRDQINRADLAVVVFVQDDKTKHVLQSAYIDLGTGPGSRPTTEANNLK</sequence>
<feature type="chain" id="PRO_5004163911" description="Thioredoxin domain-containing protein" evidence="2">
    <location>
        <begin position="21"/>
        <end position="573"/>
    </location>
</feature>
<dbReference type="InParanoid" id="Q02CW0"/>
<proteinExistence type="predicted"/>
<reference evidence="3" key="1">
    <citation type="submission" date="2006-10" db="EMBL/GenBank/DDBJ databases">
        <title>Complete sequence of Solibacter usitatus Ellin6076.</title>
        <authorList>
            <consortium name="US DOE Joint Genome Institute"/>
            <person name="Copeland A."/>
            <person name="Lucas S."/>
            <person name="Lapidus A."/>
            <person name="Barry K."/>
            <person name="Detter J.C."/>
            <person name="Glavina del Rio T."/>
            <person name="Hammon N."/>
            <person name="Israni S."/>
            <person name="Dalin E."/>
            <person name="Tice H."/>
            <person name="Pitluck S."/>
            <person name="Thompson L.S."/>
            <person name="Brettin T."/>
            <person name="Bruce D."/>
            <person name="Han C."/>
            <person name="Tapia R."/>
            <person name="Gilna P."/>
            <person name="Schmutz J."/>
            <person name="Larimer F."/>
            <person name="Land M."/>
            <person name="Hauser L."/>
            <person name="Kyrpides N."/>
            <person name="Mikhailova N."/>
            <person name="Janssen P.H."/>
            <person name="Kuske C.R."/>
            <person name="Richardson P."/>
        </authorList>
    </citation>
    <scope>NUCLEOTIDE SEQUENCE</scope>
    <source>
        <strain evidence="3">Ellin6076</strain>
    </source>
</reference>
<evidence type="ECO:0000313" key="3">
    <source>
        <dbReference type="EMBL" id="ABJ81106.1"/>
    </source>
</evidence>
<dbReference type="KEGG" id="sus:Acid_0090"/>
<dbReference type="AlphaFoldDB" id="Q02CW0"/>
<accession>Q02CW0</accession>
<feature type="signal peptide" evidence="2">
    <location>
        <begin position="1"/>
        <end position="20"/>
    </location>
</feature>
<dbReference type="InterPro" id="IPR036249">
    <property type="entry name" value="Thioredoxin-like_sf"/>
</dbReference>
<dbReference type="Gene3D" id="1.25.40.10">
    <property type="entry name" value="Tetratricopeptide repeat domain"/>
    <property type="match status" value="1"/>
</dbReference>
<keyword evidence="2" id="KW-0732">Signal</keyword>
<evidence type="ECO:0000256" key="1">
    <source>
        <dbReference type="SAM" id="MobiDB-lite"/>
    </source>
</evidence>
<feature type="compositionally biased region" description="Basic and acidic residues" evidence="1">
    <location>
        <begin position="29"/>
        <end position="40"/>
    </location>
</feature>
<dbReference type="Gene3D" id="2.60.40.10">
    <property type="entry name" value="Immunoglobulins"/>
    <property type="match status" value="1"/>
</dbReference>
<dbReference type="EMBL" id="CP000473">
    <property type="protein sequence ID" value="ABJ81106.1"/>
    <property type="molecule type" value="Genomic_DNA"/>
</dbReference>